<dbReference type="SUPFAM" id="SSF56601">
    <property type="entry name" value="beta-lactamase/transpeptidase-like"/>
    <property type="match status" value="1"/>
</dbReference>
<dbReference type="InterPro" id="IPR050515">
    <property type="entry name" value="Beta-lactam/transpept"/>
</dbReference>
<keyword evidence="5" id="KW-1185">Reference proteome</keyword>
<evidence type="ECO:0000259" key="2">
    <source>
        <dbReference type="Pfam" id="PF00905"/>
    </source>
</evidence>
<feature type="domain" description="Penicillin binding protein A dimerisation" evidence="3">
    <location>
        <begin position="54"/>
        <end position="134"/>
    </location>
</feature>
<dbReference type="InterPro" id="IPR001460">
    <property type="entry name" value="PCN-bd_Tpept"/>
</dbReference>
<proteinExistence type="predicted"/>
<feature type="region of interest" description="Disordered" evidence="1">
    <location>
        <begin position="319"/>
        <end position="344"/>
    </location>
</feature>
<dbReference type="PANTHER" id="PTHR30627">
    <property type="entry name" value="PEPTIDOGLYCAN D,D-TRANSPEPTIDASE"/>
    <property type="match status" value="1"/>
</dbReference>
<dbReference type="PANTHER" id="PTHR30627:SF24">
    <property type="entry name" value="PENICILLIN-BINDING PROTEIN 4B"/>
    <property type="match status" value="1"/>
</dbReference>
<dbReference type="InterPro" id="IPR012338">
    <property type="entry name" value="Beta-lactam/transpept-like"/>
</dbReference>
<dbReference type="GO" id="GO:0005886">
    <property type="term" value="C:plasma membrane"/>
    <property type="evidence" value="ECO:0007669"/>
    <property type="project" value="TreeGrafter"/>
</dbReference>
<dbReference type="InterPro" id="IPR054120">
    <property type="entry name" value="PBPA_dimer"/>
</dbReference>
<comment type="caution">
    <text evidence="4">The sequence shown here is derived from an EMBL/GenBank/DDBJ whole genome shotgun (WGS) entry which is preliminary data.</text>
</comment>
<dbReference type="Pfam" id="PF21922">
    <property type="entry name" value="PBP_dimer_2"/>
    <property type="match status" value="1"/>
</dbReference>
<dbReference type="RefSeq" id="WP_116022864.1">
    <property type="nucleotide sequence ID" value="NZ_QTTT01000001.1"/>
</dbReference>
<protein>
    <submittedName>
        <fullName evidence="4">Cell elongation-specific peptidoglycan D,D-transpeptidase</fullName>
    </submittedName>
</protein>
<reference evidence="4 5" key="1">
    <citation type="submission" date="2018-08" db="EMBL/GenBank/DDBJ databases">
        <title>Sequencing the genomes of 1000 actinobacteria strains.</title>
        <authorList>
            <person name="Klenk H.-P."/>
        </authorList>
    </citation>
    <scope>NUCLEOTIDE SEQUENCE [LARGE SCALE GENOMIC DNA]</scope>
    <source>
        <strain evidence="4 5">DSM 43927</strain>
    </source>
</reference>
<evidence type="ECO:0000313" key="4">
    <source>
        <dbReference type="EMBL" id="REE97362.1"/>
    </source>
</evidence>
<accession>A0A3D9SN46</accession>
<evidence type="ECO:0000259" key="3">
    <source>
        <dbReference type="Pfam" id="PF21922"/>
    </source>
</evidence>
<dbReference type="Gene3D" id="3.90.1310.10">
    <property type="entry name" value="Penicillin-binding protein 2a (Domain 2)"/>
    <property type="match status" value="1"/>
</dbReference>
<gene>
    <name evidence="4" type="ORF">DFJ69_2830</name>
</gene>
<dbReference type="Proteomes" id="UP000256661">
    <property type="component" value="Unassembled WGS sequence"/>
</dbReference>
<dbReference type="Gene3D" id="3.40.710.10">
    <property type="entry name" value="DD-peptidase/beta-lactamase superfamily"/>
    <property type="match status" value="1"/>
</dbReference>
<name>A0A3D9SN46_9ACTN</name>
<dbReference type="AlphaFoldDB" id="A0A3D9SN46"/>
<dbReference type="GO" id="GO:0071555">
    <property type="term" value="P:cell wall organization"/>
    <property type="evidence" value="ECO:0007669"/>
    <property type="project" value="TreeGrafter"/>
</dbReference>
<sequence length="487" mass="52171">MNMDKPLRRVAIFALVLIVALMAQVNYIQGTQAEKLQSADLNNRQYLDVFKRPRGKIIAGSETLVFSKQPPDSENYGRHYKDGPVFAPVTGFYNGNTNGLERAYHSLLDGRDKRITNQRWFDQFIGKKAVGADVETTIDPKAQRAAYQALKNGTNRRAGAAVIDLRTGAIKVLASYPSFDPNEVAPQRGIKGGQRLQQLENQKGVIKPLVDNALSQTFPPGSSYKTVVAALMMQNEGLNGDSVVQTGPFNLPESGRPLPNSHDTGNCSGQAPLLGAFAESCNTTFARAAVEMGIQKLHDGSAEFGFGKPIEVEPDLEAPASDVPVKDPVTGNPTGGDDVGRSGIGQANVRATPLQMAMVAAAVANNGRIMKPYLVQRVRAADQEVLYEADPREFARPLEEDTADQLKAMMAAVVSQGTAKNLQGMNIAGKTGTAETGDPAHNSRWFVGYSPIEKPRYAFAIVTEGPGSAASSAGPISGTIMQAVLSR</sequence>
<evidence type="ECO:0000256" key="1">
    <source>
        <dbReference type="SAM" id="MobiDB-lite"/>
    </source>
</evidence>
<dbReference type="GO" id="GO:0008658">
    <property type="term" value="F:penicillin binding"/>
    <property type="evidence" value="ECO:0007669"/>
    <property type="project" value="InterPro"/>
</dbReference>
<dbReference type="EMBL" id="QTTT01000001">
    <property type="protein sequence ID" value="REE97362.1"/>
    <property type="molecule type" value="Genomic_DNA"/>
</dbReference>
<evidence type="ECO:0000313" key="5">
    <source>
        <dbReference type="Proteomes" id="UP000256661"/>
    </source>
</evidence>
<dbReference type="Pfam" id="PF00905">
    <property type="entry name" value="Transpeptidase"/>
    <property type="match status" value="1"/>
</dbReference>
<dbReference type="OrthoDB" id="9766847at2"/>
<organism evidence="4 5">
    <name type="scientific">Thermomonospora umbrina</name>
    <dbReference type="NCBI Taxonomy" id="111806"/>
    <lineage>
        <taxon>Bacteria</taxon>
        <taxon>Bacillati</taxon>
        <taxon>Actinomycetota</taxon>
        <taxon>Actinomycetes</taxon>
        <taxon>Streptosporangiales</taxon>
        <taxon>Thermomonosporaceae</taxon>
        <taxon>Thermomonospora</taxon>
    </lineage>
</organism>
<feature type="domain" description="Penicillin-binding protein transpeptidase" evidence="2">
    <location>
        <begin position="159"/>
        <end position="482"/>
    </location>
</feature>
<dbReference type="GO" id="GO:0071972">
    <property type="term" value="F:peptidoglycan L,D-transpeptidase activity"/>
    <property type="evidence" value="ECO:0007669"/>
    <property type="project" value="TreeGrafter"/>
</dbReference>